<dbReference type="FunFam" id="3.40.50.300:FF:001025">
    <property type="entry name" value="ATPase family, AAA domain-containing 2B"/>
    <property type="match status" value="1"/>
</dbReference>
<protein>
    <recommendedName>
        <fullName evidence="6">AAA+ ATPase domain-containing protein</fullName>
    </recommendedName>
</protein>
<dbReference type="RefSeq" id="WP_037241069.1">
    <property type="nucleotide sequence ID" value="NZ_BAWF01000081.1"/>
</dbReference>
<dbReference type="Gene3D" id="3.40.50.300">
    <property type="entry name" value="P-loop containing nucleotide triphosphate hydrolases"/>
    <property type="match status" value="1"/>
</dbReference>
<dbReference type="OrthoDB" id="9809379at2"/>
<dbReference type="PANTHER" id="PTHR23077">
    <property type="entry name" value="AAA-FAMILY ATPASE"/>
    <property type="match status" value="1"/>
</dbReference>
<dbReference type="InterPro" id="IPR050168">
    <property type="entry name" value="AAA_ATPase_domain"/>
</dbReference>
<dbReference type="Pfam" id="PF14559">
    <property type="entry name" value="TPR_19"/>
    <property type="match status" value="1"/>
</dbReference>
<dbReference type="SUPFAM" id="SSF52540">
    <property type="entry name" value="P-loop containing nucleoside triphosphate hydrolases"/>
    <property type="match status" value="1"/>
</dbReference>
<organism evidence="7 8">
    <name type="scientific">Rhodococcus wratislaviensis NBRC 100605</name>
    <dbReference type="NCBI Taxonomy" id="1219028"/>
    <lineage>
        <taxon>Bacteria</taxon>
        <taxon>Bacillati</taxon>
        <taxon>Actinomycetota</taxon>
        <taxon>Actinomycetes</taxon>
        <taxon>Mycobacteriales</taxon>
        <taxon>Nocardiaceae</taxon>
        <taxon>Rhodococcus</taxon>
    </lineage>
</organism>
<evidence type="ECO:0000256" key="4">
    <source>
        <dbReference type="RuleBase" id="RU003651"/>
    </source>
</evidence>
<keyword evidence="2 4" id="KW-0067">ATP-binding</keyword>
<dbReference type="InterPro" id="IPR011990">
    <property type="entry name" value="TPR-like_helical_dom_sf"/>
</dbReference>
<dbReference type="PANTHER" id="PTHR23077:SF171">
    <property type="entry name" value="NUCLEAR VALOSIN-CONTAINING PROTEIN-LIKE"/>
    <property type="match status" value="1"/>
</dbReference>
<dbReference type="PROSITE" id="PS00674">
    <property type="entry name" value="AAA"/>
    <property type="match status" value="1"/>
</dbReference>
<reference evidence="7 8" key="1">
    <citation type="submission" date="2014-02" db="EMBL/GenBank/DDBJ databases">
        <title>Whole genome shotgun sequence of Rhodococcus wratislaviensis NBRC 100605.</title>
        <authorList>
            <person name="Hosoyama A."/>
            <person name="Tsuchikane K."/>
            <person name="Yoshida I."/>
            <person name="Ohji S."/>
            <person name="Ichikawa N."/>
            <person name="Yamazoe A."/>
            <person name="Fujita N."/>
        </authorList>
    </citation>
    <scope>NUCLEOTIDE SEQUENCE [LARGE SCALE GENOMIC DNA]</scope>
    <source>
        <strain evidence="7 8">NBRC 100605</strain>
    </source>
</reference>
<dbReference type="SUPFAM" id="SSF48452">
    <property type="entry name" value="TPR-like"/>
    <property type="match status" value="1"/>
</dbReference>
<feature type="region of interest" description="Disordered" evidence="5">
    <location>
        <begin position="131"/>
        <end position="166"/>
    </location>
</feature>
<dbReference type="InterPro" id="IPR003593">
    <property type="entry name" value="AAA+_ATPase"/>
</dbReference>
<keyword evidence="1 4" id="KW-0547">Nucleotide-binding</keyword>
<keyword evidence="8" id="KW-1185">Reference proteome</keyword>
<keyword evidence="3" id="KW-0175">Coiled coil</keyword>
<evidence type="ECO:0000313" key="8">
    <source>
        <dbReference type="Proteomes" id="UP000019491"/>
    </source>
</evidence>
<accession>X0QET2</accession>
<dbReference type="Proteomes" id="UP000019491">
    <property type="component" value="Unassembled WGS sequence"/>
</dbReference>
<dbReference type="InterPro" id="IPR027417">
    <property type="entry name" value="P-loop_NTPase"/>
</dbReference>
<evidence type="ECO:0000313" key="7">
    <source>
        <dbReference type="EMBL" id="GAF49406.1"/>
    </source>
</evidence>
<dbReference type="EMBL" id="BAWF01000081">
    <property type="protein sequence ID" value="GAF49406.1"/>
    <property type="molecule type" value="Genomic_DNA"/>
</dbReference>
<dbReference type="AlphaFoldDB" id="X0QET2"/>
<dbReference type="Gene3D" id="1.25.40.10">
    <property type="entry name" value="Tetratricopeptide repeat domain"/>
    <property type="match status" value="1"/>
</dbReference>
<evidence type="ECO:0000256" key="3">
    <source>
        <dbReference type="ARBA" id="ARBA00023054"/>
    </source>
</evidence>
<gene>
    <name evidence="7" type="ORF">RW1_081_00030</name>
</gene>
<dbReference type="Gene3D" id="1.10.8.60">
    <property type="match status" value="1"/>
</dbReference>
<dbReference type="SMART" id="SM00382">
    <property type="entry name" value="AAA"/>
    <property type="match status" value="1"/>
</dbReference>
<dbReference type="InterPro" id="IPR003959">
    <property type="entry name" value="ATPase_AAA_core"/>
</dbReference>
<evidence type="ECO:0000259" key="6">
    <source>
        <dbReference type="SMART" id="SM00382"/>
    </source>
</evidence>
<feature type="domain" description="AAA+ ATPase" evidence="6">
    <location>
        <begin position="211"/>
        <end position="348"/>
    </location>
</feature>
<dbReference type="InterPro" id="IPR003960">
    <property type="entry name" value="ATPase_AAA_CS"/>
</dbReference>
<comment type="similarity">
    <text evidence="4">Belongs to the AAA ATPase family.</text>
</comment>
<comment type="caution">
    <text evidence="7">The sequence shown here is derived from an EMBL/GenBank/DDBJ whole genome shotgun (WGS) entry which is preliminary data.</text>
</comment>
<evidence type="ECO:0000256" key="2">
    <source>
        <dbReference type="ARBA" id="ARBA00022840"/>
    </source>
</evidence>
<dbReference type="Pfam" id="PF00004">
    <property type="entry name" value="AAA"/>
    <property type="match status" value="1"/>
</dbReference>
<evidence type="ECO:0000256" key="1">
    <source>
        <dbReference type="ARBA" id="ARBA00022741"/>
    </source>
</evidence>
<proteinExistence type="inferred from homology"/>
<dbReference type="GO" id="GO:0016887">
    <property type="term" value="F:ATP hydrolysis activity"/>
    <property type="evidence" value="ECO:0007669"/>
    <property type="project" value="InterPro"/>
</dbReference>
<sequence length="457" mass="48846">MGESSALDAMREAARLSPGNFPLRRLLADALLAAGHPTEAEAAYQAALLLAPGNPDVIIGIAESFVRQGKSGAALIALESLAAEPRPPARAGIVAAMALLGDGDIAAAADHYQHAVSEDPTLADPDLAAHVGAPDTPQTAVHTQPEDAQRVRVGGAGAQDDGPAEPIVDAQRSDVTFVDVAGMEEVKDTLRMKLLLPFQKPELFAAYGKKAGGGLLLYGPPGSGKTHLARATAGELGADFIDVGLADILDMWVGSSERNLHSIFQMARRRTPCVLFFDEVDALASRRSDMRGHSRHIINQFLAELDGVDDRANEGILVLAATNAPWYVDTAFRRPGRFGEMVFVPPPDTRARAAILEILCRGKPTTRLDLDTLAAATAGFVGADLRGVLDQAIESKLVDSIHAGYPLPLTTEDLLRVIRTVTPTAVREWLLTARNYVLHANESGVWDELLPWLRDVR</sequence>
<name>X0QET2_RHOWR</name>
<dbReference type="GO" id="GO:0005524">
    <property type="term" value="F:ATP binding"/>
    <property type="evidence" value="ECO:0007669"/>
    <property type="project" value="UniProtKB-KW"/>
</dbReference>
<evidence type="ECO:0000256" key="5">
    <source>
        <dbReference type="SAM" id="MobiDB-lite"/>
    </source>
</evidence>